<comment type="caution">
    <text evidence="1">The sequence shown here is derived from an EMBL/GenBank/DDBJ whole genome shotgun (WGS) entry which is preliminary data.</text>
</comment>
<protein>
    <submittedName>
        <fullName evidence="1">Uncharacterized protein</fullName>
    </submittedName>
</protein>
<accession>A0A1V4JWR0</accession>
<dbReference type="AlphaFoldDB" id="A0A1V4JWR0"/>
<evidence type="ECO:0000313" key="2">
    <source>
        <dbReference type="Proteomes" id="UP000190648"/>
    </source>
</evidence>
<sequence>MPWQQVSACLLLQSPGVAKPCENLPKGEGGHKDIAFFSWTQLGRWKTEPLSEAKDEVCGGWRKPVQISPTLQCPFHPHTYSLLLLQADGQPALLPSNEKTPMNAVVKMQLQAGLRHFYQCIACSSQTSRRLSSTEGSPSPPPWLPAALPWLRGAMTAPLPPPSDATLLSWPLGTNSISLEPPVPSVSPCPLHHVTVQGD</sequence>
<keyword evidence="2" id="KW-1185">Reference proteome</keyword>
<dbReference type="EMBL" id="LSYS01005643">
    <property type="protein sequence ID" value="OPJ76656.1"/>
    <property type="molecule type" value="Genomic_DNA"/>
</dbReference>
<name>A0A1V4JWR0_PATFA</name>
<dbReference type="Proteomes" id="UP000190648">
    <property type="component" value="Unassembled WGS sequence"/>
</dbReference>
<proteinExistence type="predicted"/>
<evidence type="ECO:0000313" key="1">
    <source>
        <dbReference type="EMBL" id="OPJ76656.1"/>
    </source>
</evidence>
<gene>
    <name evidence="1" type="ORF">AV530_016301</name>
</gene>
<reference evidence="1 2" key="1">
    <citation type="submission" date="2016-02" db="EMBL/GenBank/DDBJ databases">
        <title>Band-tailed pigeon sequencing and assembly.</title>
        <authorList>
            <person name="Soares A.E."/>
            <person name="Novak B.J."/>
            <person name="Rice E.S."/>
            <person name="O'Connell B."/>
            <person name="Chang D."/>
            <person name="Weber S."/>
            <person name="Shapiro B."/>
        </authorList>
    </citation>
    <scope>NUCLEOTIDE SEQUENCE [LARGE SCALE GENOMIC DNA]</scope>
    <source>
        <strain evidence="1">BTP2013</strain>
        <tissue evidence="1">Blood</tissue>
    </source>
</reference>
<organism evidence="1 2">
    <name type="scientific">Patagioenas fasciata monilis</name>
    <dbReference type="NCBI Taxonomy" id="372326"/>
    <lineage>
        <taxon>Eukaryota</taxon>
        <taxon>Metazoa</taxon>
        <taxon>Chordata</taxon>
        <taxon>Craniata</taxon>
        <taxon>Vertebrata</taxon>
        <taxon>Euteleostomi</taxon>
        <taxon>Archelosauria</taxon>
        <taxon>Archosauria</taxon>
        <taxon>Dinosauria</taxon>
        <taxon>Saurischia</taxon>
        <taxon>Theropoda</taxon>
        <taxon>Coelurosauria</taxon>
        <taxon>Aves</taxon>
        <taxon>Neognathae</taxon>
        <taxon>Neoaves</taxon>
        <taxon>Columbimorphae</taxon>
        <taxon>Columbiformes</taxon>
        <taxon>Columbidae</taxon>
        <taxon>Patagioenas</taxon>
    </lineage>
</organism>